<evidence type="ECO:0000259" key="1">
    <source>
        <dbReference type="Pfam" id="PF12705"/>
    </source>
</evidence>
<gene>
    <name evidence="2" type="ORF">HUN41_00090</name>
</gene>
<reference evidence="2 3" key="1">
    <citation type="submission" date="2020-07" db="EMBL/GenBank/DDBJ databases">
        <title>Streptomyces phage Genome sequencing and assembly.</title>
        <authorList>
            <person name="Sharma V."/>
            <person name="Hardy A."/>
            <person name="Frunzke J."/>
        </authorList>
    </citation>
    <scope>NUCLEOTIDE SEQUENCE [LARGE SCALE GENOMIC DNA]</scope>
</reference>
<keyword evidence="2" id="KW-0540">Nuclease</keyword>
<name>A0A7G4AW29_9CAUD</name>
<keyword evidence="2" id="KW-0269">Exonuclease</keyword>
<evidence type="ECO:0000313" key="2">
    <source>
        <dbReference type="EMBL" id="QMP84219.1"/>
    </source>
</evidence>
<keyword evidence="2" id="KW-0378">Hydrolase</keyword>
<dbReference type="GO" id="GO:0004527">
    <property type="term" value="F:exonuclease activity"/>
    <property type="evidence" value="ECO:0007669"/>
    <property type="project" value="UniProtKB-KW"/>
</dbReference>
<proteinExistence type="predicted"/>
<keyword evidence="3" id="KW-1185">Reference proteome</keyword>
<dbReference type="Pfam" id="PF12705">
    <property type="entry name" value="PDDEXK_1"/>
    <property type="match status" value="1"/>
</dbReference>
<dbReference type="InterPro" id="IPR038726">
    <property type="entry name" value="PDDEXK_AddAB-type"/>
</dbReference>
<dbReference type="EMBL" id="MT711976">
    <property type="protein sequence ID" value="QMP84219.1"/>
    <property type="molecule type" value="Genomic_DNA"/>
</dbReference>
<protein>
    <submittedName>
        <fullName evidence="2">Cas4 family exonuclease</fullName>
    </submittedName>
</protein>
<feature type="domain" description="PD-(D/E)XK endonuclease-like" evidence="1">
    <location>
        <begin position="117"/>
        <end position="241"/>
    </location>
</feature>
<organism evidence="2 3">
    <name type="scientific">Streptomyces phage Coruscant</name>
    <dbReference type="NCBI Taxonomy" id="2739834"/>
    <lineage>
        <taxon>Viruses</taxon>
        <taxon>Duplodnaviria</taxon>
        <taxon>Heunggongvirae</taxon>
        <taxon>Uroviricota</taxon>
        <taxon>Caudoviricetes</taxon>
        <taxon>Stanwilliamsviridae</taxon>
        <taxon>Boydwoodruffvirinae</taxon>
        <taxon>Coruscantvirus</taxon>
        <taxon>Coruscantvirus coruscant</taxon>
    </lineage>
</organism>
<sequence length="258" mass="29738">MSNNLVNVSRLGRKPKDFNLTSLLDIIEEAYVNSRPKERYSKKVSFSPSSVGYGAGTCPRYWYLAFEGGNFVDTFDGLSIANMSNGTLAHQRIEKLFEDSGLLIEAERELKYADPPIRGFADVIIEHEGVQMVGEFKTTRQESYVHREANNAPIDYHKVQVLIYMRILGFKHGFLLYENKNTQELFLIPLEMNAANSEYTDYIFNWMKEVRALWENQTLPKRPFTEKNKACKSCSLFDVCRTKTEDGTINYLPLEVKK</sequence>
<dbReference type="Gene3D" id="3.90.320.10">
    <property type="match status" value="1"/>
</dbReference>
<evidence type="ECO:0000313" key="3">
    <source>
        <dbReference type="Proteomes" id="UP000515922"/>
    </source>
</evidence>
<dbReference type="InterPro" id="IPR011604">
    <property type="entry name" value="PDDEXK-like_dom_sf"/>
</dbReference>
<dbReference type="Proteomes" id="UP000515922">
    <property type="component" value="Segment"/>
</dbReference>
<accession>A0A7G4AW29</accession>